<dbReference type="PRINTS" id="PR01714">
    <property type="entry name" value="2FE2SRDCTASE"/>
</dbReference>
<dbReference type="RefSeq" id="WP_149812866.1">
    <property type="nucleotide sequence ID" value="NZ_VUKA01000007.1"/>
</dbReference>
<dbReference type="Proteomes" id="UP000322110">
    <property type="component" value="Unassembled WGS sequence"/>
</dbReference>
<reference evidence="3 4" key="1">
    <citation type="journal article" date="2015" name="Int. J. Syst. Evol. Microbiol.">
        <title>Roseomonas oryzae sp. nov., isolated from paddy rhizosphere soil.</title>
        <authorList>
            <person name="Ramaprasad E.V."/>
            <person name="Sasikala Ch."/>
            <person name="Ramana Ch.V."/>
        </authorList>
    </citation>
    <scope>NUCLEOTIDE SEQUENCE [LARGE SCALE GENOMIC DNA]</scope>
    <source>
        <strain evidence="3 4">KCTC 42542</strain>
    </source>
</reference>
<dbReference type="Pfam" id="PF06276">
    <property type="entry name" value="FhuF"/>
    <property type="match status" value="1"/>
</dbReference>
<name>A0A5B2TF72_9PROT</name>
<dbReference type="NCBIfam" id="TIGR03951">
    <property type="entry name" value="Fe_III_red_FhuF"/>
    <property type="match status" value="1"/>
</dbReference>
<dbReference type="InterPro" id="IPR008090">
    <property type="entry name" value="Fe_iron_reduct"/>
</dbReference>
<feature type="domain" description="Aerobactin siderophore biosynthesis IucA/IucC-like C-terminal" evidence="1">
    <location>
        <begin position="62"/>
        <end position="201"/>
    </location>
</feature>
<accession>A0A5B2TF72</accession>
<dbReference type="GO" id="GO:0003824">
    <property type="term" value="F:catalytic activity"/>
    <property type="evidence" value="ECO:0007669"/>
    <property type="project" value="UniProtKB-ARBA"/>
</dbReference>
<dbReference type="OrthoDB" id="8993954at2"/>
<gene>
    <name evidence="3" type="primary">fhuF</name>
    <name evidence="3" type="ORF">F0Q34_14105</name>
</gene>
<sequence length="241" mass="26220">MISEFAPAFQGPLAFAGDSLVLGQEARPTVAVKDLLQPGMIGELVEAFSRRYPGGDHPAVLSMWSQYYMSVLVYPVLSVALALRRELPVAPEDVSLVIGDDGAPTALLLPHAGRPLPDGPIGAASLNRLVRGHLEPVVQALASAGRVSARVFWCNAGVRIGDVLRLLGDMAGSHEVRDRLLHQDCWEDGWTNPLARSFHPSACLTQPSPQRRVCCMRYRLPGLERGCGTCPLPEIRQRHLH</sequence>
<dbReference type="GO" id="GO:0051537">
    <property type="term" value="F:2 iron, 2 sulfur cluster binding"/>
    <property type="evidence" value="ECO:0007669"/>
    <property type="project" value="InterPro"/>
</dbReference>
<dbReference type="InterPro" id="IPR024726">
    <property type="entry name" value="FhuF_C"/>
</dbReference>
<organism evidence="3 4">
    <name type="scientific">Teichococcus oryzae</name>
    <dbReference type="NCBI Taxonomy" id="1608942"/>
    <lineage>
        <taxon>Bacteria</taxon>
        <taxon>Pseudomonadati</taxon>
        <taxon>Pseudomonadota</taxon>
        <taxon>Alphaproteobacteria</taxon>
        <taxon>Acetobacterales</taxon>
        <taxon>Roseomonadaceae</taxon>
        <taxon>Roseomonas</taxon>
    </lineage>
</organism>
<dbReference type="Pfam" id="PF11575">
    <property type="entry name" value="FhuF_C"/>
    <property type="match status" value="1"/>
</dbReference>
<feature type="domain" description="Ferric siderophore reductase C-terminal" evidence="2">
    <location>
        <begin position="211"/>
        <end position="232"/>
    </location>
</feature>
<protein>
    <submittedName>
        <fullName evidence="3">Siderophore-iron reductase FhuF</fullName>
    </submittedName>
</protein>
<evidence type="ECO:0000313" key="4">
    <source>
        <dbReference type="Proteomes" id="UP000322110"/>
    </source>
</evidence>
<evidence type="ECO:0000259" key="2">
    <source>
        <dbReference type="Pfam" id="PF11575"/>
    </source>
</evidence>
<dbReference type="EMBL" id="VUKA01000007">
    <property type="protein sequence ID" value="KAA2212460.1"/>
    <property type="molecule type" value="Genomic_DNA"/>
</dbReference>
<comment type="caution">
    <text evidence="3">The sequence shown here is derived from an EMBL/GenBank/DDBJ whole genome shotgun (WGS) entry which is preliminary data.</text>
</comment>
<proteinExistence type="predicted"/>
<keyword evidence="4" id="KW-1185">Reference proteome</keyword>
<evidence type="ECO:0000313" key="3">
    <source>
        <dbReference type="EMBL" id="KAA2212460.1"/>
    </source>
</evidence>
<dbReference type="InterPro" id="IPR022770">
    <property type="entry name" value="IucA/IucC-like_C"/>
</dbReference>
<dbReference type="AlphaFoldDB" id="A0A5B2TF72"/>
<evidence type="ECO:0000259" key="1">
    <source>
        <dbReference type="Pfam" id="PF06276"/>
    </source>
</evidence>